<feature type="region of interest" description="Disordered" evidence="2">
    <location>
        <begin position="114"/>
        <end position="203"/>
    </location>
</feature>
<dbReference type="GeneID" id="9380008"/>
<evidence type="ECO:0000256" key="2">
    <source>
        <dbReference type="SAM" id="MobiDB-lite"/>
    </source>
</evidence>
<dbReference type="OrthoDB" id="2985494at2759"/>
<organism evidence="3 4">
    <name type="scientific">Coprinopsis cinerea (strain Okayama-7 / 130 / ATCC MYA-4618 / FGSC 9003)</name>
    <name type="common">Inky cap fungus</name>
    <name type="synonym">Hormographiella aspergillata</name>
    <dbReference type="NCBI Taxonomy" id="240176"/>
    <lineage>
        <taxon>Eukaryota</taxon>
        <taxon>Fungi</taxon>
        <taxon>Dikarya</taxon>
        <taxon>Basidiomycota</taxon>
        <taxon>Agaricomycotina</taxon>
        <taxon>Agaricomycetes</taxon>
        <taxon>Agaricomycetidae</taxon>
        <taxon>Agaricales</taxon>
        <taxon>Agaricineae</taxon>
        <taxon>Psathyrellaceae</taxon>
        <taxon>Coprinopsis</taxon>
    </lineage>
</organism>
<proteinExistence type="predicted"/>
<evidence type="ECO:0000256" key="1">
    <source>
        <dbReference type="SAM" id="Coils"/>
    </source>
</evidence>
<evidence type="ECO:0000313" key="3">
    <source>
        <dbReference type="EMBL" id="EFI27674.1"/>
    </source>
</evidence>
<dbReference type="HOGENOM" id="CLU_599934_0_0_1"/>
<dbReference type="RefSeq" id="XP_002911168.1">
    <property type="nucleotide sequence ID" value="XM_002911122.1"/>
</dbReference>
<dbReference type="VEuPathDB" id="FungiDB:CC1G_14599"/>
<name>D6RMH3_COPC7</name>
<dbReference type="AlphaFoldDB" id="D6RMH3"/>
<accession>D6RMH3</accession>
<comment type="caution">
    <text evidence="3">The sequence shown here is derived from an EMBL/GenBank/DDBJ whole genome shotgun (WGS) entry which is preliminary data.</text>
</comment>
<dbReference type="Proteomes" id="UP000001861">
    <property type="component" value="Unassembled WGS sequence"/>
</dbReference>
<sequence>MGDINHRRAEKSLPMAEYQRLIDSLTEDKERVKRLQQQAVEREETHRREIQEHRNRAKWLAVRNNELEKRLKHAMKVIVDLQEEKERTDPESSLDELDEEVYRSILTEAQKLVKMKAKNRAQSSTSSSARNSPAQTSDRTPRPSGTPRGAGPSRLACSQNPASILSPVNVSIPRETPLNSHLNPPASSQPKSEPDEFEEAFESHPWLPSSHAETQTERPPATYTPNQTIRSRYSFRKSIATSTSSAKSTIFWDCCPFNDVAEFFDWEMLKERLDLTEGKVESLRKMENPGLGLRVKIVTVKEAYRVAFIYRPVWYESRSAGLEGIYLVDWCLPREAKQTTSYLRKRGVREELSEQSPILHVVVYVHDDEERDATGWWYIGAMKWQEVHLEKAAEHLSERGNGSPSKDEIVSMFEQGTLAQISIKMVLPENRTEISRQFRLPVFGTPGGGRSSLSSA</sequence>
<reference evidence="3 4" key="1">
    <citation type="journal article" date="2010" name="Proc. Natl. Acad. Sci. U.S.A.">
        <title>Insights into evolution of multicellular fungi from the assembled chromosomes of the mushroom Coprinopsis cinerea (Coprinus cinereus).</title>
        <authorList>
            <person name="Stajich J.E."/>
            <person name="Wilke S.K."/>
            <person name="Ahren D."/>
            <person name="Au C.H."/>
            <person name="Birren B.W."/>
            <person name="Borodovsky M."/>
            <person name="Burns C."/>
            <person name="Canback B."/>
            <person name="Casselton L.A."/>
            <person name="Cheng C.K."/>
            <person name="Deng J."/>
            <person name="Dietrich F.S."/>
            <person name="Fargo D.C."/>
            <person name="Farman M.L."/>
            <person name="Gathman A.C."/>
            <person name="Goldberg J."/>
            <person name="Guigo R."/>
            <person name="Hoegger P.J."/>
            <person name="Hooker J.B."/>
            <person name="Huggins A."/>
            <person name="James T.Y."/>
            <person name="Kamada T."/>
            <person name="Kilaru S."/>
            <person name="Kodira C."/>
            <person name="Kues U."/>
            <person name="Kupfer D."/>
            <person name="Kwan H.S."/>
            <person name="Lomsadze A."/>
            <person name="Li W."/>
            <person name="Lilly W.W."/>
            <person name="Ma L.J."/>
            <person name="Mackey A.J."/>
            <person name="Manning G."/>
            <person name="Martin F."/>
            <person name="Muraguchi H."/>
            <person name="Natvig D.O."/>
            <person name="Palmerini H."/>
            <person name="Ramesh M.A."/>
            <person name="Rehmeyer C.J."/>
            <person name="Roe B.A."/>
            <person name="Shenoy N."/>
            <person name="Stanke M."/>
            <person name="Ter-Hovhannisyan V."/>
            <person name="Tunlid A."/>
            <person name="Velagapudi R."/>
            <person name="Vision T.J."/>
            <person name="Zeng Q."/>
            <person name="Zolan M.E."/>
            <person name="Pukkila P.J."/>
        </authorList>
    </citation>
    <scope>NUCLEOTIDE SEQUENCE [LARGE SCALE GENOMIC DNA]</scope>
    <source>
        <strain evidence="4">Okayama-7 / 130 / ATCC MYA-4618 / FGSC 9003</strain>
    </source>
</reference>
<feature type="compositionally biased region" description="Polar residues" evidence="2">
    <location>
        <begin position="156"/>
        <end position="169"/>
    </location>
</feature>
<keyword evidence="4" id="KW-1185">Reference proteome</keyword>
<feature type="compositionally biased region" description="Low complexity" evidence="2">
    <location>
        <begin position="120"/>
        <end position="132"/>
    </location>
</feature>
<keyword evidence="1" id="KW-0175">Coiled coil</keyword>
<gene>
    <name evidence="3" type="ORF">CC1G_14599</name>
</gene>
<dbReference type="InParanoid" id="D6RMH3"/>
<feature type="compositionally biased region" description="Polar residues" evidence="2">
    <location>
        <begin position="177"/>
        <end position="191"/>
    </location>
</feature>
<protein>
    <submittedName>
        <fullName evidence="3">Uncharacterized protein</fullName>
    </submittedName>
</protein>
<evidence type="ECO:0000313" key="4">
    <source>
        <dbReference type="Proteomes" id="UP000001861"/>
    </source>
</evidence>
<dbReference type="EMBL" id="AACS02000005">
    <property type="protein sequence ID" value="EFI27674.1"/>
    <property type="molecule type" value="Genomic_DNA"/>
</dbReference>
<dbReference type="KEGG" id="cci:CC1G_14599"/>
<feature type="coiled-coil region" evidence="1">
    <location>
        <begin position="15"/>
        <end position="84"/>
    </location>
</feature>